<accession>I6SX30</accession>
<evidence type="ECO:0000313" key="1">
    <source>
        <dbReference type="EMBL" id="AFM69967.1"/>
    </source>
</evidence>
<dbReference type="Proteomes" id="UP000002895">
    <property type="component" value="Chromosome"/>
</dbReference>
<evidence type="ECO:0000313" key="2">
    <source>
        <dbReference type="Proteomes" id="UP000002895"/>
    </source>
</evidence>
<proteinExistence type="predicted"/>
<dbReference type="HOGENOM" id="CLU_3025188_0_0_9"/>
<dbReference type="KEGG" id="ehr:EHR_05045"/>
<dbReference type="EMBL" id="CP003504">
    <property type="protein sequence ID" value="AFM69967.1"/>
    <property type="molecule type" value="Genomic_DNA"/>
</dbReference>
<sequence>MKSKMMMKELNILEKTSERQVKLALLLGMSSIECNTLTKQLNVTKKTLLSDIVFF</sequence>
<dbReference type="AlphaFoldDB" id="I6SX30"/>
<gene>
    <name evidence="1" type="ordered locus">EHR_05045</name>
</gene>
<organism evidence="1 2">
    <name type="scientific">Enterococcus hirae (strain ATCC 9790 / DSM 20160 / JCM 8729 / LMG 6399 / NBRC 3181 / NCIMB 6459 / NCDO 1258 / NCTC 12367 / WDCM 00089 / R)</name>
    <dbReference type="NCBI Taxonomy" id="768486"/>
    <lineage>
        <taxon>Bacteria</taxon>
        <taxon>Bacillati</taxon>
        <taxon>Bacillota</taxon>
        <taxon>Bacilli</taxon>
        <taxon>Lactobacillales</taxon>
        <taxon>Enterococcaceae</taxon>
        <taxon>Enterococcus</taxon>
    </lineage>
</organism>
<keyword evidence="2" id="KW-1185">Reference proteome</keyword>
<reference evidence="1 2" key="1">
    <citation type="journal article" date="2012" name="J. Bacteriol.">
        <title>Genome sequence of Enterococcus hirae (Streptococcus faecalis) ATCC 9790, a model organism for the study of ion transport, bioenergetics, and copper homeostasis.</title>
        <authorList>
            <person name="Gaechter T."/>
            <person name="Wunderlin C."/>
            <person name="Schmidheini T."/>
            <person name="Solioz M."/>
        </authorList>
    </citation>
    <scope>NUCLEOTIDE SEQUENCE [LARGE SCALE GENOMIC DNA]</scope>
    <source>
        <strain evidence="2">ATCC 9790 / DSM 20160 / JCM 8729 / LMG 6399 / NBRC 3181 / NCIMB 6459 / NCDO 1258 / NCTC 12367 / WDCM 00089 / R</strain>
    </source>
</reference>
<name>I6SX30_ENTHA</name>
<protein>
    <submittedName>
        <fullName evidence="1">Uncharacterized protein</fullName>
    </submittedName>
</protein>